<dbReference type="InterPro" id="IPR000424">
    <property type="entry name" value="Primosome_PriB/ssb"/>
</dbReference>
<dbReference type="InterPro" id="IPR011344">
    <property type="entry name" value="ssDNA-bd"/>
</dbReference>
<evidence type="ECO:0000313" key="4">
    <source>
        <dbReference type="Proteomes" id="UP000183404"/>
    </source>
</evidence>
<protein>
    <submittedName>
        <fullName evidence="3">Single-stranded DNA-binding protein</fullName>
    </submittedName>
</protein>
<dbReference type="GO" id="GO:0003697">
    <property type="term" value="F:single-stranded DNA binding"/>
    <property type="evidence" value="ECO:0007669"/>
    <property type="project" value="InterPro"/>
</dbReference>
<evidence type="ECO:0000256" key="1">
    <source>
        <dbReference type="ARBA" id="ARBA00023125"/>
    </source>
</evidence>
<keyword evidence="1 2" id="KW-0238">DNA-binding</keyword>
<dbReference type="GO" id="GO:0009295">
    <property type="term" value="C:nucleoid"/>
    <property type="evidence" value="ECO:0007669"/>
    <property type="project" value="TreeGrafter"/>
</dbReference>
<proteinExistence type="predicted"/>
<name>A0A1G7K299_THETY</name>
<dbReference type="AlphaFoldDB" id="A0A1G7K299"/>
<dbReference type="CDD" id="cd04496">
    <property type="entry name" value="SSB_OBF"/>
    <property type="match status" value="1"/>
</dbReference>
<dbReference type="Proteomes" id="UP000183404">
    <property type="component" value="Unassembled WGS sequence"/>
</dbReference>
<sequence>MAGNFLENNVVVVVGKIFTDLEYSHELYGEEFFNFILEVPRLSETKDYLPVTISNRLFEGMNLQVGRRVKVEGQLRSYNRKSPEEGKNKLILTIFARDIMTIPEEEVVKNPNEIFLDGFICKKPVYRTTPFGREITDLLIAVNRPYNKSDYIPVIAWGRNARFSEKLEIGDRIRLWGRVQSREYQKKLGDEVVTKVAYEVSITRMEVVEKELQKSYNGNNRGHKGE</sequence>
<organism evidence="3 4">
    <name type="scientific">Thermoanaerobacter thermohydrosulfuricus</name>
    <name type="common">Clostridium thermohydrosulfuricum</name>
    <dbReference type="NCBI Taxonomy" id="1516"/>
    <lineage>
        <taxon>Bacteria</taxon>
        <taxon>Bacillati</taxon>
        <taxon>Bacillota</taxon>
        <taxon>Clostridia</taxon>
        <taxon>Thermoanaerobacterales</taxon>
        <taxon>Thermoanaerobacteraceae</taxon>
        <taxon>Thermoanaerobacter</taxon>
    </lineage>
</organism>
<evidence type="ECO:0000313" key="3">
    <source>
        <dbReference type="EMBL" id="SDF31265.1"/>
    </source>
</evidence>
<reference evidence="3 4" key="1">
    <citation type="submission" date="2016-10" db="EMBL/GenBank/DDBJ databases">
        <authorList>
            <person name="de Groot N.N."/>
        </authorList>
    </citation>
    <scope>NUCLEOTIDE SEQUENCE [LARGE SCALE GENOMIC DNA]</scope>
    <source>
        <strain evidence="3 4">DSM 569</strain>
    </source>
</reference>
<dbReference type="PANTHER" id="PTHR10302">
    <property type="entry name" value="SINGLE-STRANDED DNA-BINDING PROTEIN"/>
    <property type="match status" value="1"/>
</dbReference>
<dbReference type="Gene3D" id="2.40.50.140">
    <property type="entry name" value="Nucleic acid-binding proteins"/>
    <property type="match status" value="2"/>
</dbReference>
<dbReference type="PROSITE" id="PS50935">
    <property type="entry name" value="SSB"/>
    <property type="match status" value="2"/>
</dbReference>
<dbReference type="Pfam" id="PF00436">
    <property type="entry name" value="SSB"/>
    <property type="match status" value="2"/>
</dbReference>
<dbReference type="SUPFAM" id="SSF50249">
    <property type="entry name" value="Nucleic acid-binding proteins"/>
    <property type="match status" value="1"/>
</dbReference>
<evidence type="ECO:0000256" key="2">
    <source>
        <dbReference type="PROSITE-ProRule" id="PRU00252"/>
    </source>
</evidence>
<dbReference type="EMBL" id="FNBS01000009">
    <property type="protein sequence ID" value="SDF31265.1"/>
    <property type="molecule type" value="Genomic_DNA"/>
</dbReference>
<dbReference type="GO" id="GO:0006260">
    <property type="term" value="P:DNA replication"/>
    <property type="evidence" value="ECO:0007669"/>
    <property type="project" value="InterPro"/>
</dbReference>
<accession>A0A1G7K299</accession>
<dbReference type="PANTHER" id="PTHR10302:SF27">
    <property type="entry name" value="SINGLE-STRANDED DNA-BINDING PROTEIN"/>
    <property type="match status" value="1"/>
</dbReference>
<dbReference type="RefSeq" id="WP_074592157.1">
    <property type="nucleotide sequence ID" value="NZ_FNBS01000009.1"/>
</dbReference>
<dbReference type="NCBIfam" id="NF004476">
    <property type="entry name" value="PRK05813.1"/>
    <property type="match status" value="1"/>
</dbReference>
<dbReference type="InterPro" id="IPR012340">
    <property type="entry name" value="NA-bd_OB-fold"/>
</dbReference>
<gene>
    <name evidence="3" type="ORF">SAMN04244560_00559</name>
</gene>